<dbReference type="PANTHER" id="PTHR43625:SF78">
    <property type="entry name" value="PYRIDOXAL REDUCTASE-RELATED"/>
    <property type="match status" value="1"/>
</dbReference>
<dbReference type="InterPro" id="IPR023210">
    <property type="entry name" value="NADP_OxRdtase_dom"/>
</dbReference>
<comment type="caution">
    <text evidence="3">The sequence shown here is derived from an EMBL/GenBank/DDBJ whole genome shotgun (WGS) entry which is preliminary data.</text>
</comment>
<feature type="non-terminal residue" evidence="3">
    <location>
        <position position="326"/>
    </location>
</feature>
<evidence type="ECO:0000259" key="2">
    <source>
        <dbReference type="Pfam" id="PF00248"/>
    </source>
</evidence>
<dbReference type="SUPFAM" id="SSF51430">
    <property type="entry name" value="NAD(P)-linked oxidoreductase"/>
    <property type="match status" value="1"/>
</dbReference>
<evidence type="ECO:0000313" key="4">
    <source>
        <dbReference type="Proteomes" id="UP000258309"/>
    </source>
</evidence>
<dbReference type="EMBL" id="NCSJ02000253">
    <property type="protein sequence ID" value="RFU26588.1"/>
    <property type="molecule type" value="Genomic_DNA"/>
</dbReference>
<dbReference type="Pfam" id="PF00248">
    <property type="entry name" value="Aldo_ket_red"/>
    <property type="match status" value="1"/>
</dbReference>
<name>A0A3E2GZP5_SCYLI</name>
<feature type="non-terminal residue" evidence="3">
    <location>
        <position position="1"/>
    </location>
</feature>
<dbReference type="STRING" id="5539.A0A3E2GZP5"/>
<dbReference type="Gene3D" id="3.20.20.100">
    <property type="entry name" value="NADP-dependent oxidoreductase domain"/>
    <property type="match status" value="1"/>
</dbReference>
<reference evidence="3 4" key="1">
    <citation type="submission" date="2018-05" db="EMBL/GenBank/DDBJ databases">
        <title>Draft genome sequence of Scytalidium lignicola DSM 105466, a ubiquitous saprotrophic fungus.</title>
        <authorList>
            <person name="Buettner E."/>
            <person name="Gebauer A.M."/>
            <person name="Hofrichter M."/>
            <person name="Liers C."/>
            <person name="Kellner H."/>
        </authorList>
    </citation>
    <scope>NUCLEOTIDE SEQUENCE [LARGE SCALE GENOMIC DNA]</scope>
    <source>
        <strain evidence="3 4">DSM 105466</strain>
    </source>
</reference>
<dbReference type="OMA" id="IDLYQPC"/>
<organism evidence="3 4">
    <name type="scientific">Scytalidium lignicola</name>
    <name type="common">Hyphomycete</name>
    <dbReference type="NCBI Taxonomy" id="5539"/>
    <lineage>
        <taxon>Eukaryota</taxon>
        <taxon>Fungi</taxon>
        <taxon>Dikarya</taxon>
        <taxon>Ascomycota</taxon>
        <taxon>Pezizomycotina</taxon>
        <taxon>Leotiomycetes</taxon>
        <taxon>Leotiomycetes incertae sedis</taxon>
        <taxon>Scytalidium</taxon>
    </lineage>
</organism>
<dbReference type="OrthoDB" id="37537at2759"/>
<dbReference type="CDD" id="cd19077">
    <property type="entry name" value="AKR_AKR8A1-2"/>
    <property type="match status" value="1"/>
</dbReference>
<accession>A0A3E2GZP5</accession>
<evidence type="ECO:0000313" key="3">
    <source>
        <dbReference type="EMBL" id="RFU26588.1"/>
    </source>
</evidence>
<dbReference type="PANTHER" id="PTHR43625">
    <property type="entry name" value="AFLATOXIN B1 ALDEHYDE REDUCTASE"/>
    <property type="match status" value="1"/>
</dbReference>
<protein>
    <recommendedName>
        <fullName evidence="2">NADP-dependent oxidoreductase domain-containing protein</fullName>
    </recommendedName>
</protein>
<dbReference type="GO" id="GO:0016491">
    <property type="term" value="F:oxidoreductase activity"/>
    <property type="evidence" value="ECO:0007669"/>
    <property type="project" value="UniProtKB-KW"/>
</dbReference>
<dbReference type="InterPro" id="IPR036812">
    <property type="entry name" value="NAD(P)_OxRdtase_dom_sf"/>
</dbReference>
<feature type="domain" description="NADP-dependent oxidoreductase" evidence="2">
    <location>
        <begin position="13"/>
        <end position="306"/>
    </location>
</feature>
<proteinExistence type="predicted"/>
<dbReference type="Proteomes" id="UP000258309">
    <property type="component" value="Unassembled WGS sequence"/>
</dbReference>
<gene>
    <name evidence="3" type="ORF">B7463_g9756</name>
</gene>
<dbReference type="GO" id="GO:0005737">
    <property type="term" value="C:cytoplasm"/>
    <property type="evidence" value="ECO:0007669"/>
    <property type="project" value="TreeGrafter"/>
</dbReference>
<dbReference type="AlphaFoldDB" id="A0A3E2GZP5"/>
<keyword evidence="1" id="KW-0560">Oxidoreductase</keyword>
<evidence type="ECO:0000256" key="1">
    <source>
        <dbReference type="ARBA" id="ARBA00023002"/>
    </source>
</evidence>
<dbReference type="InterPro" id="IPR050791">
    <property type="entry name" value="Aldo-Keto_reductase"/>
</dbReference>
<sequence length="326" mass="35537">MSITLCGKTIGPVGFGLMFYNDCSVDDAVKLMKTAVDNGANCWNGATFYGPPDKNSLVFINAYFKKYPEDADKIVINIKGGVRIPTFVPDNSEENTRETIENCLRQLDGTHKIDVFECARVDPDVSIEDEMKTLVALVKEGKIGAIALSEVNANTIRRAHAIHPIVSVEVEVSLWSTNIFSNGVAATCAELGIPILAYSPLGHGMLAGKYKSHLDLAGSFVSHMPRFHQDAFEKNFELVKAITGVAERKGCTPAQIALGWLRALSGKNGNPVIIPIPGSSNEKRIVENMVDIKLTDEEMEEIQAVLDSFEVTGARYGGKQEQFLEG</sequence>
<keyword evidence="4" id="KW-1185">Reference proteome</keyword>